<evidence type="ECO:0000256" key="3">
    <source>
        <dbReference type="ARBA" id="ARBA00012506"/>
    </source>
</evidence>
<dbReference type="Pfam" id="PF00149">
    <property type="entry name" value="Metallophos"/>
    <property type="match status" value="1"/>
</dbReference>
<comment type="function">
    <text evidence="1">Hydrolyzes diadenosine 5',5'''-P1,P4-tetraphosphate to yield ADP.</text>
</comment>
<proteinExistence type="inferred from homology"/>
<evidence type="ECO:0000256" key="2">
    <source>
        <dbReference type="ARBA" id="ARBA00005419"/>
    </source>
</evidence>
<reference evidence="10 11" key="1">
    <citation type="journal article" date="2018" name="Microbiome">
        <title>Fine metagenomic profile of the Mediterranean stratified and mixed water columns revealed by assembly and recruitment.</title>
        <authorList>
            <person name="Haro-Moreno J.M."/>
            <person name="Lopez-Perez M."/>
            <person name="De La Torre J.R."/>
            <person name="Picazo A."/>
            <person name="Camacho A."/>
            <person name="Rodriguez-Valera F."/>
        </authorList>
    </citation>
    <scope>NUCLEOTIDE SEQUENCE [LARGE SCALE GENOMIC DNA]</scope>
    <source>
        <strain evidence="10">MED-G78</strain>
    </source>
</reference>
<dbReference type="EMBL" id="QOPI01000004">
    <property type="protein sequence ID" value="RCL45203.1"/>
    <property type="molecule type" value="Genomic_DNA"/>
</dbReference>
<dbReference type="GO" id="GO:0016791">
    <property type="term" value="F:phosphatase activity"/>
    <property type="evidence" value="ECO:0007669"/>
    <property type="project" value="TreeGrafter"/>
</dbReference>
<comment type="similarity">
    <text evidence="2">Belongs to the Ap4A hydrolase family.</text>
</comment>
<evidence type="ECO:0000313" key="10">
    <source>
        <dbReference type="EMBL" id="RCL45203.1"/>
    </source>
</evidence>
<evidence type="ECO:0000256" key="7">
    <source>
        <dbReference type="ARBA" id="ARBA00033210"/>
    </source>
</evidence>
<dbReference type="SUPFAM" id="SSF56300">
    <property type="entry name" value="Metallo-dependent phosphatases"/>
    <property type="match status" value="1"/>
</dbReference>
<accession>A0A368C6R2</accession>
<evidence type="ECO:0000256" key="8">
    <source>
        <dbReference type="ARBA" id="ARBA00049417"/>
    </source>
</evidence>
<dbReference type="GO" id="GO:0008803">
    <property type="term" value="F:bis(5'-nucleosyl)-tetraphosphatase (symmetrical) activity"/>
    <property type="evidence" value="ECO:0007669"/>
    <property type="project" value="UniProtKB-EC"/>
</dbReference>
<evidence type="ECO:0000256" key="1">
    <source>
        <dbReference type="ARBA" id="ARBA00003413"/>
    </source>
</evidence>
<dbReference type="Proteomes" id="UP000252915">
    <property type="component" value="Unassembled WGS sequence"/>
</dbReference>
<gene>
    <name evidence="10" type="ORF">DBW92_01515</name>
</gene>
<dbReference type="Gene3D" id="3.60.21.10">
    <property type="match status" value="1"/>
</dbReference>
<dbReference type="GO" id="GO:0110154">
    <property type="term" value="P:RNA decapping"/>
    <property type="evidence" value="ECO:0007669"/>
    <property type="project" value="TreeGrafter"/>
</dbReference>
<evidence type="ECO:0000256" key="4">
    <source>
        <dbReference type="ARBA" id="ARBA00022801"/>
    </source>
</evidence>
<name>A0A368C6R2_9GAMM</name>
<dbReference type="AlphaFoldDB" id="A0A368C6R2"/>
<dbReference type="PIRSF" id="PIRSF000903">
    <property type="entry name" value="B5n-ttraPtase_sm"/>
    <property type="match status" value="1"/>
</dbReference>
<comment type="caution">
    <text evidence="10">The sequence shown here is derived from an EMBL/GenBank/DDBJ whole genome shotgun (WGS) entry which is preliminary data.</text>
</comment>
<dbReference type="InterPro" id="IPR004617">
    <property type="entry name" value="ApaH"/>
</dbReference>
<evidence type="ECO:0000256" key="5">
    <source>
        <dbReference type="ARBA" id="ARBA00031248"/>
    </source>
</evidence>
<dbReference type="InterPro" id="IPR050126">
    <property type="entry name" value="Ap4A_hydrolase"/>
</dbReference>
<dbReference type="NCBIfam" id="NF001204">
    <property type="entry name" value="PRK00166.1"/>
    <property type="match status" value="1"/>
</dbReference>
<dbReference type="PANTHER" id="PTHR42850:SF11">
    <property type="entry name" value="BIS(5'-NUCLEOSYL)-TETRAPHOSPHATASE [SYMMETRICAL]"/>
    <property type="match status" value="1"/>
</dbReference>
<feature type="domain" description="Calcineurin-like phosphoesterase" evidence="9">
    <location>
        <begin position="3"/>
        <end position="164"/>
    </location>
</feature>
<dbReference type="GO" id="GO:0005737">
    <property type="term" value="C:cytoplasm"/>
    <property type="evidence" value="ECO:0007669"/>
    <property type="project" value="TreeGrafter"/>
</dbReference>
<dbReference type="NCBIfam" id="TIGR00668">
    <property type="entry name" value="apaH"/>
    <property type="match status" value="1"/>
</dbReference>
<evidence type="ECO:0000313" key="11">
    <source>
        <dbReference type="Proteomes" id="UP000252915"/>
    </source>
</evidence>
<protein>
    <recommendedName>
        <fullName evidence="3">bis(5'-nucleosyl)-tetraphosphatase (symmetrical)</fullName>
        <ecNumber evidence="3">3.6.1.41</ecNumber>
    </recommendedName>
    <alternativeName>
        <fullName evidence="6">Ap4A hydrolase</fullName>
    </alternativeName>
    <alternativeName>
        <fullName evidence="5">Diadenosine 5',5'''-P1,P4-tetraphosphate pyrophosphohydrolase</fullName>
    </alternativeName>
    <alternativeName>
        <fullName evidence="7">Diadenosine tetraphosphatase</fullName>
    </alternativeName>
</protein>
<dbReference type="InterPro" id="IPR029052">
    <property type="entry name" value="Metallo-depent_PP-like"/>
</dbReference>
<evidence type="ECO:0000256" key="6">
    <source>
        <dbReference type="ARBA" id="ARBA00032248"/>
    </source>
</evidence>
<dbReference type="PANTHER" id="PTHR42850">
    <property type="entry name" value="METALLOPHOSPHOESTERASE"/>
    <property type="match status" value="1"/>
</dbReference>
<dbReference type="InterPro" id="IPR004843">
    <property type="entry name" value="Calcineurin-like_PHP"/>
</dbReference>
<sequence>MATYVIGDVQGCFKELIKLTKKIKFNPLNDTLVFAGDLVNRGPQSREVLDFCLKNKSSIKAVLGNHDLYLLSLIQNKQKKAKTLTPILKSNNTKKYFDWLIRKPLILKIKIKENGETFWISHAGIPFFWSLSKAMKLSKELSSNLKTRPNFVLKNMWGDRPVKWNDSLKGKKRYRFIINCFTRMRYLDKGGNLNLKAKDMRHKKDLVPWFIESVNILKGSSENLVFGHWAALEGKTKIKNIIGLDTGCVYGGKLTAIRLEDKKIFTVKKL</sequence>
<keyword evidence="4" id="KW-0378">Hydrolase</keyword>
<dbReference type="EC" id="3.6.1.41" evidence="3"/>
<organism evidence="10 11">
    <name type="scientific">SAR86 cluster bacterium</name>
    <dbReference type="NCBI Taxonomy" id="2030880"/>
    <lineage>
        <taxon>Bacteria</taxon>
        <taxon>Pseudomonadati</taxon>
        <taxon>Pseudomonadota</taxon>
        <taxon>Gammaproteobacteria</taxon>
        <taxon>SAR86 cluster</taxon>
    </lineage>
</organism>
<evidence type="ECO:0000259" key="9">
    <source>
        <dbReference type="Pfam" id="PF00149"/>
    </source>
</evidence>
<comment type="catalytic activity">
    <reaction evidence="8">
        <text>P(1),P(4)-bis(5'-adenosyl) tetraphosphate + H2O = 2 ADP + 2 H(+)</text>
        <dbReference type="Rhea" id="RHEA:24252"/>
        <dbReference type="ChEBI" id="CHEBI:15377"/>
        <dbReference type="ChEBI" id="CHEBI:15378"/>
        <dbReference type="ChEBI" id="CHEBI:58141"/>
        <dbReference type="ChEBI" id="CHEBI:456216"/>
        <dbReference type="EC" id="3.6.1.41"/>
    </reaction>
</comment>